<evidence type="ECO:0000256" key="2">
    <source>
        <dbReference type="SAM" id="SignalP"/>
    </source>
</evidence>
<sequence>MGISKSLRVMIAAVGLAAAGLFSAVDANAVTLNDITSRGTVRIGVLTGAPPMGMVDEKGNPTGYDVDVANLIAGYLGVKAELVPLTPPSRIPALQTGKVDFLIATLAPTGERAKTVMFTQPYSAFNMVIVSGKDQKFAALSELSGKRVAVNRGSSQEAALRKVAVPGLELVVYEDDSTTAQALIAGQVDAVALPSTVADAVLKQLPDAGLQVGFTFFRQGNSMATALQDFEMRQWLNTAIYLMKNSGELDAIAVKWTGQPMPQLPSF</sequence>
<feature type="domain" description="Solute-binding protein family 3/N-terminal" evidence="3">
    <location>
        <begin position="40"/>
        <end position="260"/>
    </location>
</feature>
<dbReference type="EMBL" id="PVBT01000013">
    <property type="protein sequence ID" value="PRD49481.1"/>
    <property type="molecule type" value="Genomic_DNA"/>
</dbReference>
<dbReference type="Gene3D" id="3.40.190.10">
    <property type="entry name" value="Periplasmic binding protein-like II"/>
    <property type="match status" value="2"/>
</dbReference>
<feature type="chain" id="PRO_5015559703" evidence="2">
    <location>
        <begin position="30"/>
        <end position="267"/>
    </location>
</feature>
<gene>
    <name evidence="4" type="ORF">C5750_26065</name>
</gene>
<dbReference type="AlphaFoldDB" id="A0A2S9J9M5"/>
<reference evidence="4 5" key="1">
    <citation type="submission" date="2018-02" db="EMBL/GenBank/DDBJ databases">
        <title>The draft genome of Phyllobacterium myrsinacearum DSM5892.</title>
        <authorList>
            <person name="Li L."/>
            <person name="Liu L."/>
            <person name="Zhang X."/>
            <person name="Wang T."/>
        </authorList>
    </citation>
    <scope>NUCLEOTIDE SEQUENCE [LARGE SCALE GENOMIC DNA]</scope>
    <source>
        <strain evidence="4 5">DSM 5892</strain>
    </source>
</reference>
<proteinExistence type="predicted"/>
<dbReference type="Pfam" id="PF00497">
    <property type="entry name" value="SBP_bac_3"/>
    <property type="match status" value="1"/>
</dbReference>
<organism evidence="4 5">
    <name type="scientific">Phyllobacterium myrsinacearum</name>
    <dbReference type="NCBI Taxonomy" id="28101"/>
    <lineage>
        <taxon>Bacteria</taxon>
        <taxon>Pseudomonadati</taxon>
        <taxon>Pseudomonadota</taxon>
        <taxon>Alphaproteobacteria</taxon>
        <taxon>Hyphomicrobiales</taxon>
        <taxon>Phyllobacteriaceae</taxon>
        <taxon>Phyllobacterium</taxon>
    </lineage>
</organism>
<protein>
    <submittedName>
        <fullName evidence="4">LacI family transcriptional regulator</fullName>
    </submittedName>
</protein>
<dbReference type="RefSeq" id="WP_105738298.1">
    <property type="nucleotide sequence ID" value="NZ_PVBT01000013.1"/>
</dbReference>
<evidence type="ECO:0000259" key="3">
    <source>
        <dbReference type="SMART" id="SM00062"/>
    </source>
</evidence>
<evidence type="ECO:0000313" key="4">
    <source>
        <dbReference type="EMBL" id="PRD49481.1"/>
    </source>
</evidence>
<dbReference type="Proteomes" id="UP000238563">
    <property type="component" value="Unassembled WGS sequence"/>
</dbReference>
<dbReference type="PANTHER" id="PTHR35936">
    <property type="entry name" value="MEMBRANE-BOUND LYTIC MUREIN TRANSGLYCOSYLASE F"/>
    <property type="match status" value="1"/>
</dbReference>
<comment type="caution">
    <text evidence="4">The sequence shown here is derived from an EMBL/GenBank/DDBJ whole genome shotgun (WGS) entry which is preliminary data.</text>
</comment>
<accession>A0A2S9J9M5</accession>
<dbReference type="PANTHER" id="PTHR35936:SF17">
    <property type="entry name" value="ARGININE-BINDING EXTRACELLULAR PROTEIN ARTP"/>
    <property type="match status" value="1"/>
</dbReference>
<evidence type="ECO:0000313" key="5">
    <source>
        <dbReference type="Proteomes" id="UP000238563"/>
    </source>
</evidence>
<feature type="signal peptide" evidence="2">
    <location>
        <begin position="1"/>
        <end position="29"/>
    </location>
</feature>
<dbReference type="SMART" id="SM00062">
    <property type="entry name" value="PBPb"/>
    <property type="match status" value="1"/>
</dbReference>
<dbReference type="OrthoDB" id="6192933at2"/>
<keyword evidence="5" id="KW-1185">Reference proteome</keyword>
<dbReference type="SUPFAM" id="SSF53850">
    <property type="entry name" value="Periplasmic binding protein-like II"/>
    <property type="match status" value="1"/>
</dbReference>
<keyword evidence="1 2" id="KW-0732">Signal</keyword>
<dbReference type="InterPro" id="IPR001638">
    <property type="entry name" value="Solute-binding_3/MltF_N"/>
</dbReference>
<evidence type="ECO:0000256" key="1">
    <source>
        <dbReference type="ARBA" id="ARBA00022729"/>
    </source>
</evidence>
<name>A0A2S9J9M5_9HYPH</name>